<dbReference type="OrthoDB" id="9810951at2"/>
<dbReference type="RefSeq" id="WP_109951056.1">
    <property type="nucleotide sequence ID" value="NZ_CP029551.1"/>
</dbReference>
<reference evidence="9 10" key="1">
    <citation type="submission" date="2018-05" db="EMBL/GenBank/DDBJ databases">
        <title>Complete Genome Sequence of Methylobacterium sp. 17Sr1-43.</title>
        <authorList>
            <person name="Srinivasan S."/>
        </authorList>
    </citation>
    <scope>NUCLEOTIDE SEQUENCE [LARGE SCALE GENOMIC DNA]</scope>
    <source>
        <strain evidence="9 10">17Sr1-43</strain>
    </source>
</reference>
<dbReference type="GO" id="GO:0005886">
    <property type="term" value="C:plasma membrane"/>
    <property type="evidence" value="ECO:0007669"/>
    <property type="project" value="UniProtKB-SubCell"/>
</dbReference>
<sequence>MTSLSAGRAGNAEPDLVDRLPVLAARSHAWASAALLLLALILFLPGQVGLQPMDRDEPRFAQASKQMLETGDLIDIRFQGEARHKKPVGIYWLQAASVAAGEALGVTDARTEIALYRIPSLVGACAAVLLAYWAGLAFLDRPHAVLAAALFGACLMLSAEARLAKTDALLTACTVASFGALARVWLSRGSIVPLPRSAVIAFWGGLALGILVKGPMVPLFVGLPALILSVLGRDAYWLRRLRPGLGLALVALAVAPWFLAIAWKSGGAFFAEAVGQDMLGKVGAAKEKHWGPPGAYALAFFGTFWPGAVFAALAIPFAWRARSEDAVALLVAAILPAWLVFECVPTKLPHYVLPLMPMVAILTVLALRRGALDPRRPGAVAVAFLVVAIPLGLAVGLPLAGWQLDRQIPWAALPPLAGAVGLALAAWLAFRAARPERALVLAVLASLLVSPALFGLGQREIPALKVSPRLAAIRDALPCPNPRVASLGYREPSLVFLVGTDLATPPTGQEASDFLHAGGCRLVFVEERQAAEFAAAEAGKPAARRVGTVSGFNINGGRRVGLAAYAVVP</sequence>
<keyword evidence="7 8" id="KW-0472">Membrane</keyword>
<keyword evidence="2" id="KW-1003">Cell membrane</keyword>
<dbReference type="GO" id="GO:0009103">
    <property type="term" value="P:lipopolysaccharide biosynthetic process"/>
    <property type="evidence" value="ECO:0007669"/>
    <property type="project" value="TreeGrafter"/>
</dbReference>
<feature type="transmembrane region" description="Helical" evidence="8">
    <location>
        <begin position="379"/>
        <end position="402"/>
    </location>
</feature>
<keyword evidence="10" id="KW-1185">Reference proteome</keyword>
<dbReference type="GO" id="GO:0010041">
    <property type="term" value="P:response to iron(III) ion"/>
    <property type="evidence" value="ECO:0007669"/>
    <property type="project" value="TreeGrafter"/>
</dbReference>
<keyword evidence="6 8" id="KW-1133">Transmembrane helix</keyword>
<keyword evidence="5 8" id="KW-0812">Transmembrane</keyword>
<dbReference type="KEGG" id="meti:DK427_09530"/>
<keyword evidence="4 9" id="KW-0808">Transferase</keyword>
<evidence type="ECO:0000313" key="9">
    <source>
        <dbReference type="EMBL" id="AWN35944.1"/>
    </source>
</evidence>
<feature type="transmembrane region" description="Helical" evidence="8">
    <location>
        <begin position="29"/>
        <end position="50"/>
    </location>
</feature>
<dbReference type="Proteomes" id="UP000246058">
    <property type="component" value="Chromosome"/>
</dbReference>
<feature type="transmembrane region" description="Helical" evidence="8">
    <location>
        <begin position="243"/>
        <end position="263"/>
    </location>
</feature>
<dbReference type="InterPro" id="IPR050297">
    <property type="entry name" value="LipidA_mod_glycosyltrf_83"/>
</dbReference>
<dbReference type="PANTHER" id="PTHR33908:SF3">
    <property type="entry name" value="UNDECAPRENYL PHOSPHATE-ALPHA-4-AMINO-4-DEOXY-L-ARABINOSE ARABINOSYL TRANSFERASE"/>
    <property type="match status" value="1"/>
</dbReference>
<evidence type="ECO:0000313" key="10">
    <source>
        <dbReference type="Proteomes" id="UP000246058"/>
    </source>
</evidence>
<evidence type="ECO:0000256" key="7">
    <source>
        <dbReference type="ARBA" id="ARBA00023136"/>
    </source>
</evidence>
<evidence type="ECO:0000256" key="4">
    <source>
        <dbReference type="ARBA" id="ARBA00022679"/>
    </source>
</evidence>
<dbReference type="EMBL" id="CP029551">
    <property type="protein sequence ID" value="AWN35944.1"/>
    <property type="molecule type" value="Genomic_DNA"/>
</dbReference>
<organism evidence="9 10">
    <name type="scientific">Methylobacterium radiodurans</name>
    <dbReference type="NCBI Taxonomy" id="2202828"/>
    <lineage>
        <taxon>Bacteria</taxon>
        <taxon>Pseudomonadati</taxon>
        <taxon>Pseudomonadota</taxon>
        <taxon>Alphaproteobacteria</taxon>
        <taxon>Hyphomicrobiales</taxon>
        <taxon>Methylobacteriaceae</taxon>
        <taxon>Methylobacterium</taxon>
    </lineage>
</organism>
<feature type="transmembrane region" description="Helical" evidence="8">
    <location>
        <begin position="437"/>
        <end position="457"/>
    </location>
</feature>
<feature type="transmembrane region" description="Helical" evidence="8">
    <location>
        <begin position="168"/>
        <end position="186"/>
    </location>
</feature>
<evidence type="ECO:0000256" key="2">
    <source>
        <dbReference type="ARBA" id="ARBA00022475"/>
    </source>
</evidence>
<keyword evidence="3" id="KW-0328">Glycosyltransferase</keyword>
<feature type="transmembrane region" description="Helical" evidence="8">
    <location>
        <begin position="348"/>
        <end position="367"/>
    </location>
</feature>
<feature type="transmembrane region" description="Helical" evidence="8">
    <location>
        <begin position="198"/>
        <end position="231"/>
    </location>
</feature>
<protein>
    <submittedName>
        <fullName evidence="9">Glycosyl transferase</fullName>
    </submittedName>
</protein>
<evidence type="ECO:0000256" key="1">
    <source>
        <dbReference type="ARBA" id="ARBA00004651"/>
    </source>
</evidence>
<gene>
    <name evidence="9" type="ORF">DK427_09530</name>
</gene>
<name>A0A2U8VQI3_9HYPH</name>
<evidence type="ECO:0000256" key="5">
    <source>
        <dbReference type="ARBA" id="ARBA00022692"/>
    </source>
</evidence>
<dbReference type="PANTHER" id="PTHR33908">
    <property type="entry name" value="MANNOSYLTRANSFERASE YKCB-RELATED"/>
    <property type="match status" value="1"/>
</dbReference>
<feature type="transmembrane region" description="Helical" evidence="8">
    <location>
        <begin position="295"/>
        <end position="319"/>
    </location>
</feature>
<feature type="transmembrane region" description="Helical" evidence="8">
    <location>
        <begin position="144"/>
        <end position="161"/>
    </location>
</feature>
<accession>A0A2U8VQI3</accession>
<proteinExistence type="predicted"/>
<evidence type="ECO:0000256" key="6">
    <source>
        <dbReference type="ARBA" id="ARBA00022989"/>
    </source>
</evidence>
<feature type="transmembrane region" description="Helical" evidence="8">
    <location>
        <begin position="118"/>
        <end position="138"/>
    </location>
</feature>
<evidence type="ECO:0000256" key="8">
    <source>
        <dbReference type="SAM" id="Phobius"/>
    </source>
</evidence>
<dbReference type="GO" id="GO:0016763">
    <property type="term" value="F:pentosyltransferase activity"/>
    <property type="evidence" value="ECO:0007669"/>
    <property type="project" value="TreeGrafter"/>
</dbReference>
<dbReference type="AlphaFoldDB" id="A0A2U8VQI3"/>
<feature type="transmembrane region" description="Helical" evidence="8">
    <location>
        <begin position="326"/>
        <end position="342"/>
    </location>
</feature>
<evidence type="ECO:0000256" key="3">
    <source>
        <dbReference type="ARBA" id="ARBA00022676"/>
    </source>
</evidence>
<feature type="transmembrane region" description="Helical" evidence="8">
    <location>
        <begin position="408"/>
        <end position="430"/>
    </location>
</feature>
<comment type="subcellular location">
    <subcellularLocation>
        <location evidence="1">Cell membrane</location>
        <topology evidence="1">Multi-pass membrane protein</topology>
    </subcellularLocation>
</comment>